<dbReference type="Proteomes" id="UP000094764">
    <property type="component" value="Unassembled WGS sequence"/>
</dbReference>
<feature type="transmembrane region" description="Helical" evidence="1">
    <location>
        <begin position="6"/>
        <end position="31"/>
    </location>
</feature>
<keyword evidence="1" id="KW-1133">Transmembrane helix</keyword>
<organism evidence="2 3">
    <name type="scientific">Enterococcus quebecensis</name>
    <dbReference type="NCBI Taxonomy" id="903983"/>
    <lineage>
        <taxon>Bacteria</taxon>
        <taxon>Bacillati</taxon>
        <taxon>Bacillota</taxon>
        <taxon>Bacilli</taxon>
        <taxon>Lactobacillales</taxon>
        <taxon>Enterococcaceae</taxon>
        <taxon>Enterococcus</taxon>
    </lineage>
</organism>
<keyword evidence="3" id="KW-1185">Reference proteome</keyword>
<accession>A0A1E5GR44</accession>
<dbReference type="STRING" id="903983.BCR23_10195"/>
<reference evidence="3" key="1">
    <citation type="submission" date="2016-09" db="EMBL/GenBank/DDBJ databases">
        <authorList>
            <person name="Gulvik C.A."/>
        </authorList>
    </citation>
    <scope>NUCLEOTIDE SEQUENCE [LARGE SCALE GENOMIC DNA]</scope>
    <source>
        <strain evidence="3">LMG 26306</strain>
    </source>
</reference>
<feature type="transmembrane region" description="Helical" evidence="1">
    <location>
        <begin position="67"/>
        <end position="88"/>
    </location>
</feature>
<protein>
    <submittedName>
        <fullName evidence="2">Uncharacterized protein</fullName>
    </submittedName>
</protein>
<keyword evidence="1" id="KW-0812">Transmembrane</keyword>
<dbReference type="AlphaFoldDB" id="A0A1E5GR44"/>
<gene>
    <name evidence="2" type="ORF">BCR23_10195</name>
</gene>
<evidence type="ECO:0000313" key="3">
    <source>
        <dbReference type="Proteomes" id="UP000094764"/>
    </source>
</evidence>
<evidence type="ECO:0000313" key="2">
    <source>
        <dbReference type="EMBL" id="OEG15198.1"/>
    </source>
</evidence>
<dbReference type="EMBL" id="MIKB01000016">
    <property type="protein sequence ID" value="OEG15198.1"/>
    <property type="molecule type" value="Genomic_DNA"/>
</dbReference>
<name>A0A1E5GR44_9ENTE</name>
<proteinExistence type="predicted"/>
<sequence length="221" mass="25612">MTVLDWLFVGCLSTAVLTVFLGIFSIVLFFLTNKEYKLIKQKRPKNKQKKKRWLRMRRRLEQKKKQYIKRFVVAMIISGISVGTGLYARYYQMTNLSANDGNAIIQSYFLMDEINKNLIGIQNGADTKKTKDKLLELTSLLASYGTTTPSNALSKDGQRILNRYYAQIRDYSTGLYSQKEEQLNDEGLILEYLEDSKRITGTQKKIFKQFSINESALKQKK</sequence>
<comment type="caution">
    <text evidence="2">The sequence shown here is derived from an EMBL/GenBank/DDBJ whole genome shotgun (WGS) entry which is preliminary data.</text>
</comment>
<evidence type="ECO:0000256" key="1">
    <source>
        <dbReference type="SAM" id="Phobius"/>
    </source>
</evidence>
<dbReference type="RefSeq" id="WP_069635687.1">
    <property type="nucleotide sequence ID" value="NZ_JXKZ01000005.1"/>
</dbReference>
<keyword evidence="1" id="KW-0472">Membrane</keyword>
<dbReference type="OrthoDB" id="2185338at2"/>